<protein>
    <submittedName>
        <fullName evidence="2">Transposase</fullName>
    </submittedName>
</protein>
<dbReference type="GO" id="GO:0006313">
    <property type="term" value="P:DNA transposition"/>
    <property type="evidence" value="ECO:0007669"/>
    <property type="project" value="InterPro"/>
</dbReference>
<sequence length="252" mass="27971">MPRRARRSSESGYYHVMLRGNGRQVIFEDDLDRREFLRELSETMAQSGVSIVAWCLMSNHVHLLLADEQGSLSTAVHHLATRYARHFNGRTGHVGSVFDGRFKSVPVESDVQLLAAVRYIHENPVRAGACAGLDYPWSSYREYVGVPELADVGLVLDLVGGREAFVRLSAEGRPSGYCFRTGARVPEEDAPQVACAAIYPLDVSELRTLEGPRRNRALLAMREAGLSVRQMERLTGIGRYAVEKGVLLARGE</sequence>
<feature type="domain" description="Transposase IS200-like" evidence="1">
    <location>
        <begin position="9"/>
        <end position="123"/>
    </location>
</feature>
<dbReference type="Proteomes" id="UP000824062">
    <property type="component" value="Unassembled WGS sequence"/>
</dbReference>
<name>A0A9D2EYU9_9ACTN</name>
<proteinExistence type="predicted"/>
<dbReference type="InterPro" id="IPR036515">
    <property type="entry name" value="Transposase_17_sf"/>
</dbReference>
<evidence type="ECO:0000259" key="1">
    <source>
        <dbReference type="SMART" id="SM01321"/>
    </source>
</evidence>
<comment type="caution">
    <text evidence="2">The sequence shown here is derived from an EMBL/GenBank/DDBJ whole genome shotgun (WGS) entry which is preliminary data.</text>
</comment>
<evidence type="ECO:0000313" key="3">
    <source>
        <dbReference type="Proteomes" id="UP000824062"/>
    </source>
</evidence>
<organism evidence="2 3">
    <name type="scientific">Candidatus Olsenella pullistercoris</name>
    <dbReference type="NCBI Taxonomy" id="2838712"/>
    <lineage>
        <taxon>Bacteria</taxon>
        <taxon>Bacillati</taxon>
        <taxon>Actinomycetota</taxon>
        <taxon>Coriobacteriia</taxon>
        <taxon>Coriobacteriales</taxon>
        <taxon>Atopobiaceae</taxon>
        <taxon>Olsenella</taxon>
    </lineage>
</organism>
<reference evidence="2" key="2">
    <citation type="submission" date="2021-04" db="EMBL/GenBank/DDBJ databases">
        <authorList>
            <person name="Gilroy R."/>
        </authorList>
    </citation>
    <scope>NUCLEOTIDE SEQUENCE</scope>
    <source>
        <strain evidence="2">ChiHjej12B11-14209</strain>
    </source>
</reference>
<dbReference type="AlphaFoldDB" id="A0A9D2EYU9"/>
<gene>
    <name evidence="2" type="ORF">IAA19_03925</name>
</gene>
<dbReference type="InterPro" id="IPR002686">
    <property type="entry name" value="Transposase_17"/>
</dbReference>
<accession>A0A9D2EYU9</accession>
<dbReference type="SMART" id="SM01321">
    <property type="entry name" value="Y1_Tnp"/>
    <property type="match status" value="1"/>
</dbReference>
<dbReference type="Pfam" id="PF01797">
    <property type="entry name" value="Y1_Tnp"/>
    <property type="match status" value="1"/>
</dbReference>
<evidence type="ECO:0000313" key="2">
    <source>
        <dbReference type="EMBL" id="HIZ46152.1"/>
    </source>
</evidence>
<reference evidence="2" key="1">
    <citation type="journal article" date="2021" name="PeerJ">
        <title>Extensive microbial diversity within the chicken gut microbiome revealed by metagenomics and culture.</title>
        <authorList>
            <person name="Gilroy R."/>
            <person name="Ravi A."/>
            <person name="Getino M."/>
            <person name="Pursley I."/>
            <person name="Horton D.L."/>
            <person name="Alikhan N.F."/>
            <person name="Baker D."/>
            <person name="Gharbi K."/>
            <person name="Hall N."/>
            <person name="Watson M."/>
            <person name="Adriaenssens E.M."/>
            <person name="Foster-Nyarko E."/>
            <person name="Jarju S."/>
            <person name="Secka A."/>
            <person name="Antonio M."/>
            <person name="Oren A."/>
            <person name="Chaudhuri R.R."/>
            <person name="La Ragione R."/>
            <person name="Hildebrand F."/>
            <person name="Pallen M.J."/>
        </authorList>
    </citation>
    <scope>NUCLEOTIDE SEQUENCE</scope>
    <source>
        <strain evidence="2">ChiHjej12B11-14209</strain>
    </source>
</reference>
<dbReference type="Gene3D" id="3.30.70.1290">
    <property type="entry name" value="Transposase IS200-like"/>
    <property type="match status" value="1"/>
</dbReference>
<dbReference type="PANTHER" id="PTHR34322:SF2">
    <property type="entry name" value="TRANSPOSASE IS200-LIKE DOMAIN-CONTAINING PROTEIN"/>
    <property type="match status" value="1"/>
</dbReference>
<dbReference type="SUPFAM" id="SSF143422">
    <property type="entry name" value="Transposase IS200-like"/>
    <property type="match status" value="1"/>
</dbReference>
<dbReference type="EMBL" id="DXBM01000036">
    <property type="protein sequence ID" value="HIZ46152.1"/>
    <property type="molecule type" value="Genomic_DNA"/>
</dbReference>
<dbReference type="GO" id="GO:0003677">
    <property type="term" value="F:DNA binding"/>
    <property type="evidence" value="ECO:0007669"/>
    <property type="project" value="InterPro"/>
</dbReference>
<dbReference type="GO" id="GO:0004803">
    <property type="term" value="F:transposase activity"/>
    <property type="evidence" value="ECO:0007669"/>
    <property type="project" value="InterPro"/>
</dbReference>
<dbReference type="PANTHER" id="PTHR34322">
    <property type="entry name" value="TRANSPOSASE, Y1_TNP DOMAIN-CONTAINING"/>
    <property type="match status" value="1"/>
</dbReference>